<accession>A0ABN9X863</accession>
<dbReference type="SUPFAM" id="SSF56112">
    <property type="entry name" value="Protein kinase-like (PK-like)"/>
    <property type="match status" value="1"/>
</dbReference>
<protein>
    <recommendedName>
        <fullName evidence="4">Non-specific serine/threonine protein kinase</fullName>
    </recommendedName>
</protein>
<dbReference type="Gene3D" id="1.10.510.10">
    <property type="entry name" value="Transferase(Phosphotransferase) domain 1"/>
    <property type="match status" value="1"/>
</dbReference>
<evidence type="ECO:0000256" key="1">
    <source>
        <dbReference type="SAM" id="MobiDB-lite"/>
    </source>
</evidence>
<comment type="caution">
    <text evidence="2">The sequence shown here is derived from an EMBL/GenBank/DDBJ whole genome shotgun (WGS) entry which is preliminary data.</text>
</comment>
<evidence type="ECO:0000313" key="3">
    <source>
        <dbReference type="Proteomes" id="UP001189429"/>
    </source>
</evidence>
<organism evidence="2 3">
    <name type="scientific">Prorocentrum cordatum</name>
    <dbReference type="NCBI Taxonomy" id="2364126"/>
    <lineage>
        <taxon>Eukaryota</taxon>
        <taxon>Sar</taxon>
        <taxon>Alveolata</taxon>
        <taxon>Dinophyceae</taxon>
        <taxon>Prorocentrales</taxon>
        <taxon>Prorocentraceae</taxon>
        <taxon>Prorocentrum</taxon>
    </lineage>
</organism>
<feature type="region of interest" description="Disordered" evidence="1">
    <location>
        <begin position="182"/>
        <end position="276"/>
    </location>
</feature>
<evidence type="ECO:0008006" key="4">
    <source>
        <dbReference type="Google" id="ProtNLM"/>
    </source>
</evidence>
<reference evidence="2" key="1">
    <citation type="submission" date="2023-10" db="EMBL/GenBank/DDBJ databases">
        <authorList>
            <person name="Chen Y."/>
            <person name="Shah S."/>
            <person name="Dougan E. K."/>
            <person name="Thang M."/>
            <person name="Chan C."/>
        </authorList>
    </citation>
    <scope>NUCLEOTIDE SEQUENCE [LARGE SCALE GENOMIC DNA]</scope>
</reference>
<evidence type="ECO:0000313" key="2">
    <source>
        <dbReference type="EMBL" id="CAK0895636.1"/>
    </source>
</evidence>
<dbReference type="EMBL" id="CAUYUJ010020066">
    <property type="protein sequence ID" value="CAK0895636.1"/>
    <property type="molecule type" value="Genomic_DNA"/>
</dbReference>
<feature type="region of interest" description="Disordered" evidence="1">
    <location>
        <begin position="67"/>
        <end position="100"/>
    </location>
</feature>
<keyword evidence="3" id="KW-1185">Reference proteome</keyword>
<dbReference type="Proteomes" id="UP001189429">
    <property type="component" value="Unassembled WGS sequence"/>
</dbReference>
<proteinExistence type="predicted"/>
<gene>
    <name evidence="2" type="ORF">PCOR1329_LOCUS74328</name>
</gene>
<dbReference type="InterPro" id="IPR011009">
    <property type="entry name" value="Kinase-like_dom_sf"/>
</dbReference>
<sequence>MQKTGAELVGSMSFMSINAHHRLEQSRRDDIEAIGHMLVYFMGKLPWADVESLSQEEKSRRILEQKELHTGAGAVPRAAPPDRAPPGLSQGPRLHRAPGDYWDLGTRFSTVRKQMGMQHHQFTWLAGSALGGTNPAGLDPLLKPQHPRQPDDQLVARSTTLLSSFSRRIYKVDVLQIDEHGTTGEDTSLSIGNDGKPMPKNRGGAAPAAARCGDSNAAPSPPFALEPSPRSSALGARRRGQANEGGRNQPWSAQASRPEEDTAPPRRPWTRRLQHL</sequence>
<name>A0ABN9X863_9DINO</name>